<dbReference type="SMART" id="SM00896">
    <property type="entry name" value="FDX-ACB"/>
    <property type="match status" value="1"/>
</dbReference>
<accession>A0A2W5HR03</accession>
<dbReference type="Proteomes" id="UP000249739">
    <property type="component" value="Unassembled WGS sequence"/>
</dbReference>
<reference evidence="2 3" key="1">
    <citation type="submission" date="2017-08" db="EMBL/GenBank/DDBJ databases">
        <title>Infants hospitalized years apart are colonized by the same room-sourced microbial strains.</title>
        <authorList>
            <person name="Brooks B."/>
            <person name="Olm M.R."/>
            <person name="Firek B.A."/>
            <person name="Baker R."/>
            <person name="Thomas B.C."/>
            <person name="Morowitz M.J."/>
            <person name="Banfield J.F."/>
        </authorList>
    </citation>
    <scope>NUCLEOTIDE SEQUENCE [LARGE SCALE GENOMIC DNA]</scope>
    <source>
        <strain evidence="2">S2_006_000_R2_64</strain>
    </source>
</reference>
<dbReference type="SUPFAM" id="SSF54991">
    <property type="entry name" value="Anticodon-binding domain of PheRS"/>
    <property type="match status" value="1"/>
</dbReference>
<evidence type="ECO:0000313" key="2">
    <source>
        <dbReference type="EMBL" id="PZP56149.1"/>
    </source>
</evidence>
<evidence type="ECO:0000259" key="1">
    <source>
        <dbReference type="PROSITE" id="PS51447"/>
    </source>
</evidence>
<comment type="caution">
    <text evidence="2">The sequence shown here is derived from an EMBL/GenBank/DDBJ whole genome shotgun (WGS) entry which is preliminary data.</text>
</comment>
<dbReference type="EMBL" id="QFOT01000036">
    <property type="protein sequence ID" value="PZP56149.1"/>
    <property type="molecule type" value="Genomic_DNA"/>
</dbReference>
<dbReference type="Pfam" id="PF03147">
    <property type="entry name" value="FDX-ACB"/>
    <property type="match status" value="1"/>
</dbReference>
<sequence>DADAFVKTIKLVDRDLISDVSVFDIYTGKGVEDGKKSVAVAVTLQPKDRTLTDSEIEGLSKKIVEAVTAKTGASLRG</sequence>
<protein>
    <recommendedName>
        <fullName evidence="1">FDX-ACB domain-containing protein</fullName>
    </recommendedName>
</protein>
<dbReference type="Gene3D" id="3.30.70.380">
    <property type="entry name" value="Ferrodoxin-fold anticodon-binding domain"/>
    <property type="match status" value="1"/>
</dbReference>
<dbReference type="InterPro" id="IPR036690">
    <property type="entry name" value="Fdx_antiC-bd_sf"/>
</dbReference>
<organism evidence="2 3">
    <name type="scientific">Micavibrio aeruginosavorus</name>
    <dbReference type="NCBI Taxonomy" id="349221"/>
    <lineage>
        <taxon>Bacteria</taxon>
        <taxon>Pseudomonadati</taxon>
        <taxon>Bdellovibrionota</taxon>
        <taxon>Bdellovibrionia</taxon>
        <taxon>Bdellovibrionales</taxon>
        <taxon>Pseudobdellovibrionaceae</taxon>
        <taxon>Micavibrio</taxon>
    </lineage>
</organism>
<proteinExistence type="predicted"/>
<gene>
    <name evidence="2" type="ORF">DI586_04720</name>
</gene>
<feature type="domain" description="FDX-ACB" evidence="1">
    <location>
        <begin position="1"/>
        <end position="76"/>
    </location>
</feature>
<dbReference type="AlphaFoldDB" id="A0A2W5HR03"/>
<evidence type="ECO:0000313" key="3">
    <source>
        <dbReference type="Proteomes" id="UP000249739"/>
    </source>
</evidence>
<dbReference type="PROSITE" id="PS51447">
    <property type="entry name" value="FDX_ACB"/>
    <property type="match status" value="1"/>
</dbReference>
<name>A0A2W5HR03_9BACT</name>
<feature type="non-terminal residue" evidence="2">
    <location>
        <position position="1"/>
    </location>
</feature>
<dbReference type="InterPro" id="IPR005121">
    <property type="entry name" value="Fdx_antiC-bd"/>
</dbReference>